<sequence length="332" mass="37092">MPRLEAGATDRAVATALRVSERSVERWRRQWREGGAAGVASEGSPGRPRLSDEQIARLELELERGPLAHGWVDQRWILGRVKNLIGRLFHVSYTVEGTWRLLMRHGWSWQQPTHRAIERDDDAVELWKKGGLAAGKSIAAACGGWIVFEDEAGQSMTPPRARTWGRIGQTPVVRVRGRGSRRMSMAGMPCYKPGERSRLISSVREYNGRKDQPKGFGSRDFRDLLVRAHIQLGGPIVQVWDNVRIHLTAPLREFIAASADWLTVFQLPTNATDLNPQEGVGSLVKRDIGNLAAADLSQITRAVKRKLKMLQYRPRVIDGCLTATGTGLVLDR</sequence>
<dbReference type="EMBL" id="JARAKF010000001">
    <property type="protein sequence ID" value="MDU8991289.1"/>
    <property type="molecule type" value="Genomic_DNA"/>
</dbReference>
<dbReference type="SUPFAM" id="SSF46689">
    <property type="entry name" value="Homeodomain-like"/>
    <property type="match status" value="1"/>
</dbReference>
<protein>
    <submittedName>
        <fullName evidence="3">IS630 family transposase</fullName>
    </submittedName>
</protein>
<dbReference type="Pfam" id="PF13358">
    <property type="entry name" value="DDE_3"/>
    <property type="match status" value="1"/>
</dbReference>
<reference evidence="3 4" key="1">
    <citation type="submission" date="2023-02" db="EMBL/GenBank/DDBJ databases">
        <authorList>
            <person name="Maleckis M."/>
        </authorList>
    </citation>
    <scope>NUCLEOTIDE SEQUENCE [LARGE SCALE GENOMIC DNA]</scope>
    <source>
        <strain evidence="3 4">P8-A2</strain>
    </source>
</reference>
<evidence type="ECO:0000313" key="3">
    <source>
        <dbReference type="EMBL" id="MDU8991289.1"/>
    </source>
</evidence>
<dbReference type="InterPro" id="IPR047655">
    <property type="entry name" value="Transpos_IS630-like"/>
</dbReference>
<dbReference type="Pfam" id="PF13592">
    <property type="entry name" value="HTH_33"/>
    <property type="match status" value="1"/>
</dbReference>
<name>A0ABU3UBL4_9ACTN</name>
<evidence type="ECO:0000259" key="2">
    <source>
        <dbReference type="Pfam" id="PF13592"/>
    </source>
</evidence>
<organism evidence="3 4">
    <name type="scientific">Streptomyces mirabilis</name>
    <dbReference type="NCBI Taxonomy" id="68239"/>
    <lineage>
        <taxon>Bacteria</taxon>
        <taxon>Bacillati</taxon>
        <taxon>Actinomycetota</taxon>
        <taxon>Actinomycetes</taxon>
        <taxon>Kitasatosporales</taxon>
        <taxon>Streptomycetaceae</taxon>
        <taxon>Streptomyces</taxon>
    </lineage>
</organism>
<dbReference type="Proteomes" id="UP001257627">
    <property type="component" value="Unassembled WGS sequence"/>
</dbReference>
<dbReference type="InterPro" id="IPR009057">
    <property type="entry name" value="Homeodomain-like_sf"/>
</dbReference>
<dbReference type="Pfam" id="PF13384">
    <property type="entry name" value="HTH_23"/>
    <property type="match status" value="1"/>
</dbReference>
<keyword evidence="4" id="KW-1185">Reference proteome</keyword>
<proteinExistence type="predicted"/>
<feature type="domain" description="Tc1-like transposase DDE" evidence="1">
    <location>
        <begin position="146"/>
        <end position="295"/>
    </location>
</feature>
<evidence type="ECO:0000313" key="4">
    <source>
        <dbReference type="Proteomes" id="UP001257627"/>
    </source>
</evidence>
<evidence type="ECO:0000259" key="1">
    <source>
        <dbReference type="Pfam" id="PF13358"/>
    </source>
</evidence>
<accession>A0ABU3UBL4</accession>
<dbReference type="InterPro" id="IPR038717">
    <property type="entry name" value="Tc1-like_DDE_dom"/>
</dbReference>
<gene>
    <name evidence="3" type="ORF">PU648_02515</name>
</gene>
<comment type="caution">
    <text evidence="3">The sequence shown here is derived from an EMBL/GenBank/DDBJ whole genome shotgun (WGS) entry which is preliminary data.</text>
</comment>
<dbReference type="InterPro" id="IPR025959">
    <property type="entry name" value="Winged_HTH_dom"/>
</dbReference>
<dbReference type="Gene3D" id="3.30.420.10">
    <property type="entry name" value="Ribonuclease H-like superfamily/Ribonuclease H"/>
    <property type="match status" value="1"/>
</dbReference>
<dbReference type="InterPro" id="IPR036397">
    <property type="entry name" value="RNaseH_sf"/>
</dbReference>
<feature type="domain" description="Winged helix-turn helix" evidence="2">
    <location>
        <begin position="73"/>
        <end position="129"/>
    </location>
</feature>
<dbReference type="NCBIfam" id="NF033545">
    <property type="entry name" value="transpos_IS630"/>
    <property type="match status" value="1"/>
</dbReference>